<organism evidence="1 2">
    <name type="scientific">Eretmocerus hayati</name>
    <dbReference type="NCBI Taxonomy" id="131215"/>
    <lineage>
        <taxon>Eukaryota</taxon>
        <taxon>Metazoa</taxon>
        <taxon>Ecdysozoa</taxon>
        <taxon>Arthropoda</taxon>
        <taxon>Hexapoda</taxon>
        <taxon>Insecta</taxon>
        <taxon>Pterygota</taxon>
        <taxon>Neoptera</taxon>
        <taxon>Endopterygota</taxon>
        <taxon>Hymenoptera</taxon>
        <taxon>Apocrita</taxon>
        <taxon>Proctotrupomorpha</taxon>
        <taxon>Chalcidoidea</taxon>
        <taxon>Aphelinidae</taxon>
        <taxon>Aphelininae</taxon>
        <taxon>Eretmocerus</taxon>
    </lineage>
</organism>
<name>A0ACC2NU20_9HYME</name>
<evidence type="ECO:0000313" key="2">
    <source>
        <dbReference type="Proteomes" id="UP001239111"/>
    </source>
</evidence>
<proteinExistence type="predicted"/>
<dbReference type="EMBL" id="CM056743">
    <property type="protein sequence ID" value="KAJ8673819.1"/>
    <property type="molecule type" value="Genomic_DNA"/>
</dbReference>
<sequence>MNWPYVVNRVKVANHQNFDPYGGKSNNNPYMLQYPLPYYFGSPLRMQKLFLHYLPSKKPETFPMAEEHKFRFEDILPFDPQTSFPQSLNYIEAGPKCSRPNTIFLRGACRTCVDVRVEMTNHQNFRSDSGFVSAIEPARWCSQPNKKFIHGACRPVVAYRQIQL</sequence>
<comment type="caution">
    <text evidence="1">The sequence shown here is derived from an EMBL/GenBank/DDBJ whole genome shotgun (WGS) entry which is preliminary data.</text>
</comment>
<keyword evidence="2" id="KW-1185">Reference proteome</keyword>
<reference evidence="1" key="1">
    <citation type="submission" date="2023-04" db="EMBL/GenBank/DDBJ databases">
        <title>A chromosome-level genome assembly of the parasitoid wasp Eretmocerus hayati.</title>
        <authorList>
            <person name="Zhong Y."/>
            <person name="Liu S."/>
            <person name="Liu Y."/>
        </authorList>
    </citation>
    <scope>NUCLEOTIDE SEQUENCE</scope>
    <source>
        <strain evidence="1">ZJU_SS_LIU_2023</strain>
    </source>
</reference>
<accession>A0ACC2NU20</accession>
<dbReference type="Proteomes" id="UP001239111">
    <property type="component" value="Chromosome 3"/>
</dbReference>
<protein>
    <submittedName>
        <fullName evidence="1">Uncharacterized protein</fullName>
    </submittedName>
</protein>
<evidence type="ECO:0000313" key="1">
    <source>
        <dbReference type="EMBL" id="KAJ8673819.1"/>
    </source>
</evidence>
<gene>
    <name evidence="1" type="ORF">QAD02_005081</name>
</gene>